<evidence type="ECO:0000313" key="2">
    <source>
        <dbReference type="EMBL" id="ORY79055.1"/>
    </source>
</evidence>
<dbReference type="GeneID" id="63786391"/>
<reference evidence="2 3" key="1">
    <citation type="submission" date="2016-07" db="EMBL/GenBank/DDBJ databases">
        <title>Pervasive Adenine N6-methylation of Active Genes in Fungi.</title>
        <authorList>
            <consortium name="DOE Joint Genome Institute"/>
            <person name="Mondo S.J."/>
            <person name="Dannebaum R.O."/>
            <person name="Kuo R.C."/>
            <person name="Labutti K."/>
            <person name="Haridas S."/>
            <person name="Kuo A."/>
            <person name="Salamov A."/>
            <person name="Ahrendt S.R."/>
            <person name="Lipzen A."/>
            <person name="Sullivan W."/>
            <person name="Andreopoulos W.B."/>
            <person name="Clum A."/>
            <person name="Lindquist E."/>
            <person name="Daum C."/>
            <person name="Ramamoorthy G.K."/>
            <person name="Gryganskyi A."/>
            <person name="Culley D."/>
            <person name="Magnuson J.K."/>
            <person name="James T.Y."/>
            <person name="O'Malley M.A."/>
            <person name="Stajich J.E."/>
            <person name="Spatafora J.W."/>
            <person name="Visel A."/>
            <person name="Grigoriev I.V."/>
        </authorList>
    </citation>
    <scope>NUCLEOTIDE SEQUENCE [LARGE SCALE GENOMIC DNA]</scope>
    <source>
        <strain evidence="2 3">12-1054</strain>
    </source>
</reference>
<dbReference type="Proteomes" id="UP000193685">
    <property type="component" value="Unassembled WGS sequence"/>
</dbReference>
<accession>A0A1Y2F809</accession>
<dbReference type="InterPro" id="IPR025124">
    <property type="entry name" value="Gag1-like_clamp"/>
</dbReference>
<organism evidence="2 3">
    <name type="scientific">Protomyces lactucae-debilis</name>
    <dbReference type="NCBI Taxonomy" id="2754530"/>
    <lineage>
        <taxon>Eukaryota</taxon>
        <taxon>Fungi</taxon>
        <taxon>Dikarya</taxon>
        <taxon>Ascomycota</taxon>
        <taxon>Taphrinomycotina</taxon>
        <taxon>Taphrinomycetes</taxon>
        <taxon>Taphrinales</taxon>
        <taxon>Protomycetaceae</taxon>
        <taxon>Protomyces</taxon>
    </lineage>
</organism>
<dbReference type="AlphaFoldDB" id="A0A1Y2F809"/>
<evidence type="ECO:0000313" key="3">
    <source>
        <dbReference type="Proteomes" id="UP000193685"/>
    </source>
</evidence>
<evidence type="ECO:0000259" key="1">
    <source>
        <dbReference type="Pfam" id="PF13259"/>
    </source>
</evidence>
<proteinExistence type="predicted"/>
<sequence>MGDAQIGLKHWEATRLAWQTIPAAVTPEILAARRAKGMLFPATRQDGSGGPLEEQMSEVYEKAVVQGKRLRRNINLSCLMPCLKYGWIKQGFWPSDGRDPETTS</sequence>
<protein>
    <recommendedName>
        <fullName evidence="1">Gag1-like clamp domain-containing protein</fullName>
    </recommendedName>
</protein>
<dbReference type="RefSeq" id="XP_040723687.1">
    <property type="nucleotide sequence ID" value="XM_040869792.1"/>
</dbReference>
<comment type="caution">
    <text evidence="2">The sequence shown here is derived from an EMBL/GenBank/DDBJ whole genome shotgun (WGS) entry which is preliminary data.</text>
</comment>
<dbReference type="Pfam" id="PF13259">
    <property type="entry name" value="clamp_Gag1-like"/>
    <property type="match status" value="1"/>
</dbReference>
<keyword evidence="3" id="KW-1185">Reference proteome</keyword>
<dbReference type="EMBL" id="MCFI01000016">
    <property type="protein sequence ID" value="ORY79055.1"/>
    <property type="molecule type" value="Genomic_DNA"/>
</dbReference>
<name>A0A1Y2F809_PROLT</name>
<feature type="domain" description="Gag1-like clamp" evidence="1">
    <location>
        <begin position="56"/>
        <end position="94"/>
    </location>
</feature>
<gene>
    <name evidence="2" type="ORF">BCR37DRAFT_382031</name>
</gene>